<comment type="caution">
    <text evidence="1">The sequence shown here is derived from an EMBL/GenBank/DDBJ whole genome shotgun (WGS) entry which is preliminary data.</text>
</comment>
<organism evidence="1 2">
    <name type="scientific">Olea europaea subsp. europaea</name>
    <dbReference type="NCBI Taxonomy" id="158383"/>
    <lineage>
        <taxon>Eukaryota</taxon>
        <taxon>Viridiplantae</taxon>
        <taxon>Streptophyta</taxon>
        <taxon>Embryophyta</taxon>
        <taxon>Tracheophyta</taxon>
        <taxon>Spermatophyta</taxon>
        <taxon>Magnoliopsida</taxon>
        <taxon>eudicotyledons</taxon>
        <taxon>Gunneridae</taxon>
        <taxon>Pentapetalae</taxon>
        <taxon>asterids</taxon>
        <taxon>lamiids</taxon>
        <taxon>Lamiales</taxon>
        <taxon>Oleaceae</taxon>
        <taxon>Oleeae</taxon>
        <taxon>Olea</taxon>
    </lineage>
</organism>
<dbReference type="AlphaFoldDB" id="A0A8S0R0K9"/>
<keyword evidence="2" id="KW-1185">Reference proteome</keyword>
<proteinExistence type="predicted"/>
<dbReference type="Gene3D" id="3.80.10.10">
    <property type="entry name" value="Ribonuclease Inhibitor"/>
    <property type="match status" value="1"/>
</dbReference>
<evidence type="ECO:0000313" key="1">
    <source>
        <dbReference type="EMBL" id="CAA2971837.1"/>
    </source>
</evidence>
<dbReference type="Gramene" id="OE9A064669T1">
    <property type="protein sequence ID" value="OE9A064669C1"/>
    <property type="gene ID" value="OE9A064669"/>
</dbReference>
<feature type="non-terminal residue" evidence="1">
    <location>
        <position position="162"/>
    </location>
</feature>
<dbReference type="OrthoDB" id="423607at2759"/>
<name>A0A8S0R0K9_OLEEU</name>
<dbReference type="InterPro" id="IPR032675">
    <property type="entry name" value="LRR_dom_sf"/>
</dbReference>
<evidence type="ECO:0000313" key="2">
    <source>
        <dbReference type="Proteomes" id="UP000594638"/>
    </source>
</evidence>
<accession>A0A8S0R0K9</accession>
<dbReference type="EMBL" id="CACTIH010002027">
    <property type="protein sequence ID" value="CAA2971837.1"/>
    <property type="molecule type" value="Genomic_DNA"/>
</dbReference>
<dbReference type="SUPFAM" id="SSF52047">
    <property type="entry name" value="RNI-like"/>
    <property type="match status" value="1"/>
</dbReference>
<sequence length="162" mass="18312">SYNQPSWVPVKRRGQHPFRIVHPWKKFPLKHLRAINDGLGAELIGPGAATSSLNLLETIAERKDYLTEIHLERLQVSDIGLMAISKSPELKIFHLVTRKLLRKLCIFNYCKPLRKLRIDGWRTNRIGDEGLIAIVKNSVNLVEFLPGVNPSSVSLIAIAKNC</sequence>
<gene>
    <name evidence="1" type="ORF">OLEA9_A064669</name>
</gene>
<reference evidence="1 2" key="1">
    <citation type="submission" date="2019-12" db="EMBL/GenBank/DDBJ databases">
        <authorList>
            <person name="Alioto T."/>
            <person name="Alioto T."/>
            <person name="Gomez Garrido J."/>
        </authorList>
    </citation>
    <scope>NUCLEOTIDE SEQUENCE [LARGE SCALE GENOMIC DNA]</scope>
</reference>
<dbReference type="Proteomes" id="UP000594638">
    <property type="component" value="Unassembled WGS sequence"/>
</dbReference>
<protein>
    <submittedName>
        <fullName evidence="1">Uncharacterized protein</fullName>
    </submittedName>
</protein>